<comment type="caution">
    <text evidence="9">The sequence shown here is derived from an EMBL/GenBank/DDBJ whole genome shotgun (WGS) entry which is preliminary data.</text>
</comment>
<dbReference type="Gene3D" id="3.40.50.300">
    <property type="entry name" value="P-loop containing nucleotide triphosphate hydrolases"/>
    <property type="match status" value="1"/>
</dbReference>
<dbReference type="PANTHER" id="PTHR43166">
    <property type="entry name" value="AMINO ACID IMPORT ATP-BINDING PROTEIN"/>
    <property type="match status" value="1"/>
</dbReference>
<dbReference type="STRING" id="908809.ABG79_01798"/>
<dbReference type="Pfam" id="PF00005">
    <property type="entry name" value="ABC_tran"/>
    <property type="match status" value="1"/>
</dbReference>
<dbReference type="InterPro" id="IPR027417">
    <property type="entry name" value="P-loop_NTPase"/>
</dbReference>
<dbReference type="PROSITE" id="PS50893">
    <property type="entry name" value="ABC_TRANSPORTER_2"/>
    <property type="match status" value="1"/>
</dbReference>
<comment type="subcellular location">
    <subcellularLocation>
        <location evidence="1">Cell membrane</location>
        <topology evidence="1">Peripheral membrane protein</topology>
    </subcellularLocation>
</comment>
<dbReference type="SMART" id="SM00382">
    <property type="entry name" value="AAA"/>
    <property type="match status" value="1"/>
</dbReference>
<evidence type="ECO:0000256" key="5">
    <source>
        <dbReference type="ARBA" id="ARBA00022741"/>
    </source>
</evidence>
<keyword evidence="7" id="KW-0472">Membrane</keyword>
<keyword evidence="5" id="KW-0547">Nucleotide-binding</keyword>
<dbReference type="InterPro" id="IPR003439">
    <property type="entry name" value="ABC_transporter-like_ATP-bd"/>
</dbReference>
<keyword evidence="6 9" id="KW-0067">ATP-binding</keyword>
<dbReference type="SUPFAM" id="SSF52540">
    <property type="entry name" value="P-loop containing nucleoside triphosphate hydrolases"/>
    <property type="match status" value="1"/>
</dbReference>
<evidence type="ECO:0000256" key="4">
    <source>
        <dbReference type="ARBA" id="ARBA00022475"/>
    </source>
</evidence>
<organism evidence="9 10">
    <name type="scientific">Caloramator mitchellensis</name>
    <dbReference type="NCBI Taxonomy" id="908809"/>
    <lineage>
        <taxon>Bacteria</taxon>
        <taxon>Bacillati</taxon>
        <taxon>Bacillota</taxon>
        <taxon>Clostridia</taxon>
        <taxon>Eubacteriales</taxon>
        <taxon>Clostridiaceae</taxon>
        <taxon>Caloramator</taxon>
    </lineage>
</organism>
<dbReference type="InterPro" id="IPR050086">
    <property type="entry name" value="MetN_ABC_transporter-like"/>
</dbReference>
<proteinExistence type="inferred from homology"/>
<evidence type="ECO:0000313" key="10">
    <source>
        <dbReference type="Proteomes" id="UP000052015"/>
    </source>
</evidence>
<evidence type="ECO:0000256" key="6">
    <source>
        <dbReference type="ARBA" id="ARBA00022840"/>
    </source>
</evidence>
<dbReference type="InterPro" id="IPR003593">
    <property type="entry name" value="AAA+_ATPase"/>
</dbReference>
<sequence length="233" mass="26619">MNIYINNLVKEYEKRVLDIESLHIKKGEIVAVLGLNGSGKTTLIECIANIKRHDAGKILFDDYEFDEVKDKISIMQQRPYIFNMSVKDNISLGLKYKGMKDEDIDKKLNEYTSYFGINYLEKNAKRLSGGESAKVALLRVAVLERELLLLDEPTASMDVESTLIAERLIKHINKKGTTVVLITHDLYQAQRIADTVIFMDKGKIIEMDSKEEFFKNPKSSLVRKIISRGDLID</sequence>
<dbReference type="Proteomes" id="UP000052015">
    <property type="component" value="Unassembled WGS sequence"/>
</dbReference>
<evidence type="ECO:0000313" key="9">
    <source>
        <dbReference type="EMBL" id="KRQ86417.1"/>
    </source>
</evidence>
<evidence type="ECO:0000256" key="2">
    <source>
        <dbReference type="ARBA" id="ARBA00005417"/>
    </source>
</evidence>
<dbReference type="GO" id="GO:0005524">
    <property type="term" value="F:ATP binding"/>
    <property type="evidence" value="ECO:0007669"/>
    <property type="project" value="UniProtKB-KW"/>
</dbReference>
<dbReference type="InterPro" id="IPR017871">
    <property type="entry name" value="ABC_transporter-like_CS"/>
</dbReference>
<keyword evidence="4" id="KW-1003">Cell membrane</keyword>
<dbReference type="PROSITE" id="PS00211">
    <property type="entry name" value="ABC_TRANSPORTER_1"/>
    <property type="match status" value="1"/>
</dbReference>
<dbReference type="RefSeq" id="WP_057979124.1">
    <property type="nucleotide sequence ID" value="NZ_LKHP01000010.1"/>
</dbReference>
<evidence type="ECO:0000256" key="7">
    <source>
        <dbReference type="ARBA" id="ARBA00023136"/>
    </source>
</evidence>
<evidence type="ECO:0000256" key="3">
    <source>
        <dbReference type="ARBA" id="ARBA00022448"/>
    </source>
</evidence>
<evidence type="ECO:0000259" key="8">
    <source>
        <dbReference type="PROSITE" id="PS50893"/>
    </source>
</evidence>
<feature type="domain" description="ABC transporter" evidence="8">
    <location>
        <begin position="3"/>
        <end position="226"/>
    </location>
</feature>
<dbReference type="GO" id="GO:0005886">
    <property type="term" value="C:plasma membrane"/>
    <property type="evidence" value="ECO:0007669"/>
    <property type="project" value="UniProtKB-SubCell"/>
</dbReference>
<reference evidence="9 10" key="1">
    <citation type="submission" date="2015-09" db="EMBL/GenBank/DDBJ databases">
        <title>Draft genome sequence of a Caloramator mitchellensis, a moderate thermophile from the Great Artesian Basin of Australia.</title>
        <authorList>
            <person name="Patel B.K."/>
        </authorList>
    </citation>
    <scope>NUCLEOTIDE SEQUENCE [LARGE SCALE GENOMIC DNA]</scope>
    <source>
        <strain evidence="9 10">VF08</strain>
    </source>
</reference>
<name>A0A0R3JSF9_CALMK</name>
<keyword evidence="3" id="KW-0813">Transport</keyword>
<dbReference type="AlphaFoldDB" id="A0A0R3JSF9"/>
<dbReference type="OrthoDB" id="9804199at2"/>
<keyword evidence="10" id="KW-1185">Reference proteome</keyword>
<protein>
    <submittedName>
        <fullName evidence="9">Glutamine transport ATP-binding protein GlnQ</fullName>
    </submittedName>
</protein>
<evidence type="ECO:0000256" key="1">
    <source>
        <dbReference type="ARBA" id="ARBA00004202"/>
    </source>
</evidence>
<gene>
    <name evidence="9" type="primary">glnQ_1</name>
    <name evidence="9" type="ORF">ABG79_01798</name>
</gene>
<accession>A0A0R3JSF9</accession>
<dbReference type="GO" id="GO:0016887">
    <property type="term" value="F:ATP hydrolysis activity"/>
    <property type="evidence" value="ECO:0007669"/>
    <property type="project" value="InterPro"/>
</dbReference>
<dbReference type="PANTHER" id="PTHR43166:SF9">
    <property type="entry name" value="GLUTAMATE_ASPARTATE IMPORT ATP-BINDING PROTEIN GLTL"/>
    <property type="match status" value="1"/>
</dbReference>
<dbReference type="EMBL" id="LKHP01000010">
    <property type="protein sequence ID" value="KRQ86417.1"/>
    <property type="molecule type" value="Genomic_DNA"/>
</dbReference>
<comment type="similarity">
    <text evidence="2">Belongs to the ABC transporter superfamily.</text>
</comment>